<feature type="domain" description="SLBB" evidence="18">
    <location>
        <begin position="158"/>
        <end position="237"/>
    </location>
</feature>
<dbReference type="Proteomes" id="UP000694480">
    <property type="component" value="Unassembled WGS sequence"/>
</dbReference>
<dbReference type="GO" id="GO:0015288">
    <property type="term" value="F:porin activity"/>
    <property type="evidence" value="ECO:0007669"/>
    <property type="project" value="UniProtKB-KW"/>
</dbReference>
<evidence type="ECO:0000256" key="3">
    <source>
        <dbReference type="ARBA" id="ARBA00022448"/>
    </source>
</evidence>
<comment type="subcellular location">
    <subcellularLocation>
        <location evidence="1">Cell outer membrane</location>
        <topology evidence="1">Multi-pass membrane protein</topology>
    </subcellularLocation>
</comment>
<keyword evidence="20" id="KW-1185">Reference proteome</keyword>
<proteinExistence type="inferred from homology"/>
<dbReference type="InterPro" id="IPR049712">
    <property type="entry name" value="Poly_export"/>
</dbReference>
<keyword evidence="5" id="KW-0762">Sugar transport</keyword>
<dbReference type="RefSeq" id="WP_194739071.1">
    <property type="nucleotide sequence ID" value="NZ_JADKYY010000005.1"/>
</dbReference>
<evidence type="ECO:0000256" key="5">
    <source>
        <dbReference type="ARBA" id="ARBA00022597"/>
    </source>
</evidence>
<evidence type="ECO:0000256" key="2">
    <source>
        <dbReference type="ARBA" id="ARBA00009450"/>
    </source>
</evidence>
<evidence type="ECO:0000256" key="12">
    <source>
        <dbReference type="ARBA" id="ARBA00023139"/>
    </source>
</evidence>
<feature type="signal peptide" evidence="16">
    <location>
        <begin position="1"/>
        <end position="23"/>
    </location>
</feature>
<feature type="chain" id="PRO_5038139539" evidence="16">
    <location>
        <begin position="24"/>
        <end position="273"/>
    </location>
</feature>
<keyword evidence="11 15" id="KW-0472">Membrane</keyword>
<dbReference type="Gene3D" id="3.10.560.10">
    <property type="entry name" value="Outer membrane lipoprotein wza domain like"/>
    <property type="match status" value="1"/>
</dbReference>
<reference evidence="19" key="1">
    <citation type="submission" date="2020-11" db="EMBL/GenBank/DDBJ databases">
        <title>Genome seq and assembly of Planobacterium sp.</title>
        <authorList>
            <person name="Chhetri G."/>
        </authorList>
    </citation>
    <scope>NUCLEOTIDE SEQUENCE</scope>
    <source>
        <strain evidence="19">GCR5</strain>
    </source>
</reference>
<evidence type="ECO:0000256" key="15">
    <source>
        <dbReference type="SAM" id="Phobius"/>
    </source>
</evidence>
<dbReference type="GO" id="GO:0046930">
    <property type="term" value="C:pore complex"/>
    <property type="evidence" value="ECO:0007669"/>
    <property type="project" value="UniProtKB-KW"/>
</dbReference>
<evidence type="ECO:0000256" key="16">
    <source>
        <dbReference type="SAM" id="SignalP"/>
    </source>
</evidence>
<keyword evidence="15" id="KW-1133">Transmembrane helix</keyword>
<gene>
    <name evidence="19" type="ORF">IC612_04935</name>
</gene>
<keyword evidence="8" id="KW-0625">Polysaccharide transport</keyword>
<evidence type="ECO:0000259" key="18">
    <source>
        <dbReference type="Pfam" id="PF22461"/>
    </source>
</evidence>
<evidence type="ECO:0000256" key="7">
    <source>
        <dbReference type="ARBA" id="ARBA00022729"/>
    </source>
</evidence>
<dbReference type="Gene3D" id="3.30.1950.10">
    <property type="entry name" value="wza like domain"/>
    <property type="match status" value="1"/>
</dbReference>
<organism evidence="19 20">
    <name type="scientific">Planobacterium oryzisoli</name>
    <dbReference type="NCBI Taxonomy" id="2771435"/>
    <lineage>
        <taxon>Bacteria</taxon>
        <taxon>Pseudomonadati</taxon>
        <taxon>Bacteroidota</taxon>
        <taxon>Flavobacteriia</taxon>
        <taxon>Flavobacteriales</taxon>
        <taxon>Weeksellaceae</taxon>
        <taxon>Chryseobacterium group</taxon>
        <taxon>Chryseobacterium</taxon>
    </lineage>
</organism>
<keyword evidence="6 15" id="KW-0812">Transmembrane</keyword>
<evidence type="ECO:0000256" key="9">
    <source>
        <dbReference type="ARBA" id="ARBA00023065"/>
    </source>
</evidence>
<dbReference type="Pfam" id="PF02563">
    <property type="entry name" value="Poly_export"/>
    <property type="match status" value="1"/>
</dbReference>
<keyword evidence="9" id="KW-0406">Ion transport</keyword>
<evidence type="ECO:0000259" key="17">
    <source>
        <dbReference type="Pfam" id="PF02563"/>
    </source>
</evidence>
<keyword evidence="3" id="KW-0813">Transport</keyword>
<dbReference type="PANTHER" id="PTHR33619">
    <property type="entry name" value="POLYSACCHARIDE EXPORT PROTEIN GFCE-RELATED"/>
    <property type="match status" value="1"/>
</dbReference>
<sequence>MKLYKTFTSIIAFLLLTSCSVFEKNRSEQNELAYMKNIEDVAIEVSKKQYVNLLQPGDRLIILVSAQDQDVVKVFNQNYSATEQFRESSVPRGNIISNSQPINGPTYIIDGDGFIDFPVLGKIEAAGMSLDHLKQYITSSLKRYIKEPYVQARITNYRITVLGEVRNPGQFTIADGTATVLNAIGMAGDLTIYGKRDDILIVRNVNGLISKERIDLTDAGFIDSPYYFLKQGDIIYVTPNKTQERLAKRDPNSALYISIASIVVTIIALIVRK</sequence>
<comment type="similarity">
    <text evidence="2">Belongs to the BexD/CtrA/VexA family.</text>
</comment>
<keyword evidence="14" id="KW-0449">Lipoprotein</keyword>
<comment type="caution">
    <text evidence="19">The sequence shown here is derived from an EMBL/GenBank/DDBJ whole genome shotgun (WGS) entry which is preliminary data.</text>
</comment>
<evidence type="ECO:0000256" key="8">
    <source>
        <dbReference type="ARBA" id="ARBA00023047"/>
    </source>
</evidence>
<dbReference type="EMBL" id="JADKYY010000005">
    <property type="protein sequence ID" value="MBF5027139.1"/>
    <property type="molecule type" value="Genomic_DNA"/>
</dbReference>
<keyword evidence="7 16" id="KW-0732">Signal</keyword>
<dbReference type="GO" id="GO:0015159">
    <property type="term" value="F:polysaccharide transmembrane transporter activity"/>
    <property type="evidence" value="ECO:0007669"/>
    <property type="project" value="InterPro"/>
</dbReference>
<evidence type="ECO:0000256" key="4">
    <source>
        <dbReference type="ARBA" id="ARBA00022452"/>
    </source>
</evidence>
<evidence type="ECO:0000256" key="13">
    <source>
        <dbReference type="ARBA" id="ARBA00023237"/>
    </source>
</evidence>
<keyword evidence="13" id="KW-0998">Cell outer membrane</keyword>
<evidence type="ECO:0000256" key="11">
    <source>
        <dbReference type="ARBA" id="ARBA00023136"/>
    </source>
</evidence>
<feature type="transmembrane region" description="Helical" evidence="15">
    <location>
        <begin position="253"/>
        <end position="271"/>
    </location>
</feature>
<dbReference type="InterPro" id="IPR054765">
    <property type="entry name" value="SLBB_dom"/>
</dbReference>
<evidence type="ECO:0000256" key="14">
    <source>
        <dbReference type="ARBA" id="ARBA00023288"/>
    </source>
</evidence>
<dbReference type="PROSITE" id="PS51257">
    <property type="entry name" value="PROKAR_LIPOPROTEIN"/>
    <property type="match status" value="1"/>
</dbReference>
<dbReference type="GO" id="GO:0009279">
    <property type="term" value="C:cell outer membrane"/>
    <property type="evidence" value="ECO:0007669"/>
    <property type="project" value="UniProtKB-SubCell"/>
</dbReference>
<name>A0A930YVK6_9FLAO</name>
<evidence type="ECO:0000313" key="20">
    <source>
        <dbReference type="Proteomes" id="UP000694480"/>
    </source>
</evidence>
<keyword evidence="12" id="KW-0564">Palmitate</keyword>
<dbReference type="GO" id="GO:0006811">
    <property type="term" value="P:monoatomic ion transport"/>
    <property type="evidence" value="ECO:0007669"/>
    <property type="project" value="UniProtKB-KW"/>
</dbReference>
<dbReference type="Pfam" id="PF22461">
    <property type="entry name" value="SLBB_2"/>
    <property type="match status" value="1"/>
</dbReference>
<evidence type="ECO:0000256" key="1">
    <source>
        <dbReference type="ARBA" id="ARBA00004571"/>
    </source>
</evidence>
<dbReference type="InterPro" id="IPR003715">
    <property type="entry name" value="Poly_export_N"/>
</dbReference>
<evidence type="ECO:0000313" key="19">
    <source>
        <dbReference type="EMBL" id="MBF5027139.1"/>
    </source>
</evidence>
<protein>
    <submittedName>
        <fullName evidence="19">Polysaccharide biosynthesis/export family protein</fullName>
    </submittedName>
</protein>
<evidence type="ECO:0000256" key="6">
    <source>
        <dbReference type="ARBA" id="ARBA00022692"/>
    </source>
</evidence>
<dbReference type="AlphaFoldDB" id="A0A930YVK6"/>
<dbReference type="PANTHER" id="PTHR33619:SF3">
    <property type="entry name" value="POLYSACCHARIDE EXPORT PROTEIN GFCE-RELATED"/>
    <property type="match status" value="1"/>
</dbReference>
<keyword evidence="10" id="KW-0626">Porin</keyword>
<keyword evidence="4" id="KW-1134">Transmembrane beta strand</keyword>
<feature type="domain" description="Polysaccharide export protein N-terminal" evidence="17">
    <location>
        <begin position="49"/>
        <end position="154"/>
    </location>
</feature>
<accession>A0A930YVK6</accession>
<evidence type="ECO:0000256" key="10">
    <source>
        <dbReference type="ARBA" id="ARBA00023114"/>
    </source>
</evidence>